<dbReference type="InterPro" id="IPR000863">
    <property type="entry name" value="Sulfotransferase_dom"/>
</dbReference>
<dbReference type="Pfam" id="PF00685">
    <property type="entry name" value="Sulfotransfer_1"/>
    <property type="match status" value="1"/>
</dbReference>
<dbReference type="OrthoDB" id="5973838at2759"/>
<evidence type="ECO:0000256" key="2">
    <source>
        <dbReference type="ARBA" id="ARBA00022679"/>
    </source>
</evidence>
<keyword evidence="2" id="KW-0808">Transferase</keyword>
<feature type="domain" description="Sulfotransferase" evidence="3">
    <location>
        <begin position="58"/>
        <end position="172"/>
    </location>
</feature>
<organism evidence="4 5">
    <name type="scientific">Clytia hemisphaerica</name>
    <dbReference type="NCBI Taxonomy" id="252671"/>
    <lineage>
        <taxon>Eukaryota</taxon>
        <taxon>Metazoa</taxon>
        <taxon>Cnidaria</taxon>
        <taxon>Hydrozoa</taxon>
        <taxon>Hydroidolina</taxon>
        <taxon>Leptothecata</taxon>
        <taxon>Obeliida</taxon>
        <taxon>Clytiidae</taxon>
        <taxon>Clytia</taxon>
    </lineage>
</organism>
<evidence type="ECO:0000256" key="1">
    <source>
        <dbReference type="ARBA" id="ARBA00005771"/>
    </source>
</evidence>
<protein>
    <recommendedName>
        <fullName evidence="3">Sulfotransferase domain-containing protein</fullName>
    </recommendedName>
</protein>
<proteinExistence type="inferred from homology"/>
<evidence type="ECO:0000313" key="5">
    <source>
        <dbReference type="Proteomes" id="UP000594262"/>
    </source>
</evidence>
<dbReference type="GO" id="GO:0008146">
    <property type="term" value="F:sulfotransferase activity"/>
    <property type="evidence" value="ECO:0007669"/>
    <property type="project" value="InterPro"/>
</dbReference>
<comment type="similarity">
    <text evidence="1">Belongs to the sulfotransferase 1 family.</text>
</comment>
<dbReference type="AlphaFoldDB" id="A0A7M5V2G6"/>
<sequence length="179" mass="21238">MEVIEELIKDKDAKRFCNESHSWKNEHLVIAKPYGQIFREGYVANFHQKIQNVTCYEDDVWITSHPKSGTRWTQEIVWCLKNNMDLEKALSTNLNVRVPMLCDDFFANDYVDPQASSFEFVKNMERPRIVHTHLMYDMLPRDLLEKKIKMINVIRNPRDVIISYLNHLRILHGRFANTA</sequence>
<dbReference type="SUPFAM" id="SSF52540">
    <property type="entry name" value="P-loop containing nucleoside triphosphate hydrolases"/>
    <property type="match status" value="1"/>
</dbReference>
<reference evidence="4" key="1">
    <citation type="submission" date="2021-01" db="UniProtKB">
        <authorList>
            <consortium name="EnsemblMetazoa"/>
        </authorList>
    </citation>
    <scope>IDENTIFICATION</scope>
</reference>
<dbReference type="EnsemblMetazoa" id="CLYHEMT002344.1">
    <property type="protein sequence ID" value="CLYHEMP002344.1"/>
    <property type="gene ID" value="CLYHEMG002344"/>
</dbReference>
<evidence type="ECO:0000313" key="4">
    <source>
        <dbReference type="EnsemblMetazoa" id="CLYHEMP002344.1"/>
    </source>
</evidence>
<accession>A0A7M5V2G6</accession>
<dbReference type="InterPro" id="IPR027417">
    <property type="entry name" value="P-loop_NTPase"/>
</dbReference>
<dbReference type="PANTHER" id="PTHR11783">
    <property type="entry name" value="SULFOTRANSFERASE SULT"/>
    <property type="match status" value="1"/>
</dbReference>
<evidence type="ECO:0000259" key="3">
    <source>
        <dbReference type="Pfam" id="PF00685"/>
    </source>
</evidence>
<dbReference type="Proteomes" id="UP000594262">
    <property type="component" value="Unplaced"/>
</dbReference>
<keyword evidence="5" id="KW-1185">Reference proteome</keyword>
<name>A0A7M5V2G6_9CNID</name>
<dbReference type="Gene3D" id="3.40.50.300">
    <property type="entry name" value="P-loop containing nucleotide triphosphate hydrolases"/>
    <property type="match status" value="1"/>
</dbReference>